<dbReference type="InterPro" id="IPR041413">
    <property type="entry name" value="MLTR_LBD"/>
</dbReference>
<dbReference type="PROSITE" id="PS50943">
    <property type="entry name" value="HTH_CROC1"/>
    <property type="match status" value="1"/>
</dbReference>
<reference evidence="2 3" key="1">
    <citation type="submission" date="2023-11" db="EMBL/GenBank/DDBJ databases">
        <title>Actinomadura monticuli sp. nov., isolated from volcanic ash.</title>
        <authorList>
            <person name="Lee S.D."/>
            <person name="Yang H."/>
            <person name="Kim I.S."/>
        </authorList>
    </citation>
    <scope>NUCLEOTIDE SEQUENCE [LARGE SCALE GENOMIC DNA]</scope>
    <source>
        <strain evidence="2 3">DSM 45346</strain>
    </source>
</reference>
<keyword evidence="3" id="KW-1185">Reference proteome</keyword>
<comment type="caution">
    <text evidence="2">The sequence shown here is derived from an EMBL/GenBank/DDBJ whole genome shotgun (WGS) entry which is preliminary data.</text>
</comment>
<dbReference type="InterPro" id="IPR001387">
    <property type="entry name" value="Cro/C1-type_HTH"/>
</dbReference>
<evidence type="ECO:0000259" key="1">
    <source>
        <dbReference type="PROSITE" id="PS50943"/>
    </source>
</evidence>
<dbReference type="SMART" id="SM00530">
    <property type="entry name" value="HTH_XRE"/>
    <property type="match status" value="1"/>
</dbReference>
<dbReference type="EMBL" id="JAXCEH010000002">
    <property type="protein sequence ID" value="MFA1553019.1"/>
    <property type="molecule type" value="Genomic_DNA"/>
</dbReference>
<dbReference type="Gene3D" id="1.10.260.40">
    <property type="entry name" value="lambda repressor-like DNA-binding domains"/>
    <property type="match status" value="1"/>
</dbReference>
<dbReference type="CDD" id="cd00093">
    <property type="entry name" value="HTH_XRE"/>
    <property type="match status" value="1"/>
</dbReference>
<dbReference type="RefSeq" id="WP_371939341.1">
    <property type="nucleotide sequence ID" value="NZ_JAXCEH010000002.1"/>
</dbReference>
<dbReference type="Pfam" id="PF13560">
    <property type="entry name" value="HTH_31"/>
    <property type="match status" value="1"/>
</dbReference>
<dbReference type="InterPro" id="IPR010982">
    <property type="entry name" value="Lambda_DNA-bd_dom_sf"/>
</dbReference>
<dbReference type="Proteomes" id="UP001569904">
    <property type="component" value="Unassembled WGS sequence"/>
</dbReference>
<dbReference type="PANTHER" id="PTHR35010:SF2">
    <property type="entry name" value="BLL4672 PROTEIN"/>
    <property type="match status" value="1"/>
</dbReference>
<evidence type="ECO:0000313" key="2">
    <source>
        <dbReference type="EMBL" id="MFA1553019.1"/>
    </source>
</evidence>
<organism evidence="2 3">
    <name type="scientific">Actinomadura chokoriensis</name>
    <dbReference type="NCBI Taxonomy" id="454156"/>
    <lineage>
        <taxon>Bacteria</taxon>
        <taxon>Bacillati</taxon>
        <taxon>Actinomycetota</taxon>
        <taxon>Actinomycetes</taxon>
        <taxon>Streptosporangiales</taxon>
        <taxon>Thermomonosporaceae</taxon>
        <taxon>Actinomadura</taxon>
    </lineage>
</organism>
<feature type="domain" description="HTH cro/C1-type" evidence="1">
    <location>
        <begin position="67"/>
        <end position="114"/>
    </location>
</feature>
<dbReference type="Pfam" id="PF17765">
    <property type="entry name" value="MLTR_LBD"/>
    <property type="match status" value="1"/>
</dbReference>
<sequence length="308" mass="34356">MVLRFGMRESTVEAGIGSAMVEAAPGGETGRVEYGDRAELAAFLRRWRARIQPSDVGLERGRRRTPGLRRQEVAQLAGMSVDYYARLEQGRGPRPSRQMLVALGRALRLTDDERAHLHYLAGEVPRPSPTPAREVRPGLLHLLERLDDAPALVCDAKYDVLAWNPMAAALLGDFALAPEGERNVVWRFFTRPESRDRVDPADARRFARETVADLRTVAGRYPCDPGVRGLIERLLAASTEFRELWDGGDVQVRRSTRKRIRHPVVGWLDLECDALHDPARDQWAIFYTGASETAAEALRSLRSLAAAG</sequence>
<dbReference type="SUPFAM" id="SSF47413">
    <property type="entry name" value="lambda repressor-like DNA-binding domains"/>
    <property type="match status" value="1"/>
</dbReference>
<accession>A0ABV4QQZ0</accession>
<name>A0ABV4QQZ0_9ACTN</name>
<dbReference type="PANTHER" id="PTHR35010">
    <property type="entry name" value="BLL4672 PROTEIN-RELATED"/>
    <property type="match status" value="1"/>
</dbReference>
<protein>
    <submittedName>
        <fullName evidence="2">Helix-turn-helix transcriptional regulator</fullName>
    </submittedName>
</protein>
<evidence type="ECO:0000313" key="3">
    <source>
        <dbReference type="Proteomes" id="UP001569904"/>
    </source>
</evidence>
<proteinExistence type="predicted"/>
<gene>
    <name evidence="2" type="ORF">SM436_04855</name>
</gene>
<dbReference type="Gene3D" id="3.30.450.180">
    <property type="match status" value="1"/>
</dbReference>